<dbReference type="AlphaFoldDB" id="A0AAD5CXV5"/>
<dbReference type="Proteomes" id="UP001206925">
    <property type="component" value="Unassembled WGS sequence"/>
</dbReference>
<evidence type="ECO:0000313" key="2">
    <source>
        <dbReference type="Proteomes" id="UP001206925"/>
    </source>
</evidence>
<sequence length="61" mass="6886">MVCKLEDMHLHNKLSGHIHGKSKLSKFYQATLRSQRKVMPGSVTMVVFAFAHKPMAASVFQ</sequence>
<gene>
    <name evidence="1" type="ORF">M8C21_005844</name>
</gene>
<name>A0AAD5CXV5_AMBAR</name>
<organism evidence="1 2">
    <name type="scientific">Ambrosia artemisiifolia</name>
    <name type="common">Common ragweed</name>
    <dbReference type="NCBI Taxonomy" id="4212"/>
    <lineage>
        <taxon>Eukaryota</taxon>
        <taxon>Viridiplantae</taxon>
        <taxon>Streptophyta</taxon>
        <taxon>Embryophyta</taxon>
        <taxon>Tracheophyta</taxon>
        <taxon>Spermatophyta</taxon>
        <taxon>Magnoliopsida</taxon>
        <taxon>eudicotyledons</taxon>
        <taxon>Gunneridae</taxon>
        <taxon>Pentapetalae</taxon>
        <taxon>asterids</taxon>
        <taxon>campanulids</taxon>
        <taxon>Asterales</taxon>
        <taxon>Asteraceae</taxon>
        <taxon>Asteroideae</taxon>
        <taxon>Heliantheae alliance</taxon>
        <taxon>Heliantheae</taxon>
        <taxon>Ambrosia</taxon>
    </lineage>
</organism>
<proteinExistence type="predicted"/>
<evidence type="ECO:0000313" key="1">
    <source>
        <dbReference type="EMBL" id="KAI7750323.1"/>
    </source>
</evidence>
<keyword evidence="2" id="KW-1185">Reference proteome</keyword>
<protein>
    <submittedName>
        <fullName evidence="1">Uncharacterized protein</fullName>
    </submittedName>
</protein>
<dbReference type="EMBL" id="JAMZMK010006168">
    <property type="protein sequence ID" value="KAI7750323.1"/>
    <property type="molecule type" value="Genomic_DNA"/>
</dbReference>
<comment type="caution">
    <text evidence="1">The sequence shown here is derived from an EMBL/GenBank/DDBJ whole genome shotgun (WGS) entry which is preliminary data.</text>
</comment>
<reference evidence="1" key="1">
    <citation type="submission" date="2022-06" db="EMBL/GenBank/DDBJ databases">
        <title>Uncovering the hologenomic basis of an extraordinary plant invasion.</title>
        <authorList>
            <person name="Bieker V.C."/>
            <person name="Martin M.D."/>
            <person name="Gilbert T."/>
            <person name="Hodgins K."/>
            <person name="Battlay P."/>
            <person name="Petersen B."/>
            <person name="Wilson J."/>
        </authorList>
    </citation>
    <scope>NUCLEOTIDE SEQUENCE</scope>
    <source>
        <strain evidence="1">AA19_3_7</strain>
        <tissue evidence="1">Leaf</tissue>
    </source>
</reference>
<accession>A0AAD5CXV5</accession>